<dbReference type="GO" id="GO:0055085">
    <property type="term" value="P:transmembrane transport"/>
    <property type="evidence" value="ECO:0007669"/>
    <property type="project" value="InterPro"/>
</dbReference>
<feature type="transmembrane region" description="Helical" evidence="8">
    <location>
        <begin position="521"/>
        <end position="546"/>
    </location>
</feature>
<sequence>MRRLTGDPVAILVGGMALVVALVFLVYPLVNGLLLAFVRNGSDISLANLTLVNFERFFVSTSYRHAFMNSIVTSGGATLLAAALGVPMAFAVARVEIAWRPVVLALSVIPLIAPPFIGAYAWVRILGNNGIVTQLLIEYLGVRPPPIYGIWGVTIALALSYLPYLFLMVQGTLAASDPTIEEAARMTGASSPRILRTITLPLAAPAIAAGMLVVFIKALGDFGVPSILGGEMQVLPTLIYYQIHGFFNLNAGSAIAIVNVLLTIMGLGLLALVNRRSVSTLTGSSRGSVRARGVGSRIAANVYIWFVLILALLPQALVALYSFSLRWGDTLLPSSYGLDNYRSMASEAFTTMGNSIVLSGLATLCCVIFGAIAAYATARGRIAAKWAIDLTIMLPFVLPGLVVGVVYLGAFNDGPLVLTGTAAILIFAYFTRRVAFVFRSAATAVAQIDTKIEEASTVCGASWGTTMRRIMVPLVAPGLLAASILVFATLIGEISATVLLYSANWKPISIAIYERVLGNELARASALGTICNLATLALILMASRLAGRSMSDMFR</sequence>
<dbReference type="SUPFAM" id="SSF161098">
    <property type="entry name" value="MetI-like"/>
    <property type="match status" value="2"/>
</dbReference>
<dbReference type="GO" id="GO:0005886">
    <property type="term" value="C:plasma membrane"/>
    <property type="evidence" value="ECO:0007669"/>
    <property type="project" value="UniProtKB-SubCell"/>
</dbReference>
<evidence type="ECO:0000256" key="1">
    <source>
        <dbReference type="ARBA" id="ARBA00004429"/>
    </source>
</evidence>
<keyword evidence="6 8" id="KW-1133">Transmembrane helix</keyword>
<feature type="transmembrane region" description="Helical" evidence="8">
    <location>
        <begin position="356"/>
        <end position="378"/>
    </location>
</feature>
<proteinExistence type="inferred from homology"/>
<evidence type="ECO:0000256" key="6">
    <source>
        <dbReference type="ARBA" id="ARBA00022989"/>
    </source>
</evidence>
<evidence type="ECO:0000256" key="2">
    <source>
        <dbReference type="ARBA" id="ARBA00022448"/>
    </source>
</evidence>
<feature type="transmembrane region" description="Helical" evidence="8">
    <location>
        <begin position="194"/>
        <end position="216"/>
    </location>
</feature>
<feature type="transmembrane region" description="Helical" evidence="8">
    <location>
        <begin position="414"/>
        <end position="431"/>
    </location>
</feature>
<dbReference type="Gene3D" id="1.10.3720.10">
    <property type="entry name" value="MetI-like"/>
    <property type="match status" value="2"/>
</dbReference>
<feature type="transmembrane region" description="Helical" evidence="8">
    <location>
        <begin position="147"/>
        <end position="167"/>
    </location>
</feature>
<reference evidence="10" key="1">
    <citation type="submission" date="2020-11" db="EMBL/GenBank/DDBJ databases">
        <authorList>
            <person name="Kim M.K."/>
        </authorList>
    </citation>
    <scope>NUCLEOTIDE SEQUENCE</scope>
    <source>
        <strain evidence="10">BT350</strain>
    </source>
</reference>
<evidence type="ECO:0000256" key="7">
    <source>
        <dbReference type="ARBA" id="ARBA00023136"/>
    </source>
</evidence>
<dbReference type="PANTHER" id="PTHR43357:SF3">
    <property type="entry name" value="FE(3+)-TRANSPORT SYSTEM PERMEASE PROTEIN FBPB 2"/>
    <property type="match status" value="1"/>
</dbReference>
<keyword evidence="5 8" id="KW-0812">Transmembrane</keyword>
<feature type="transmembrane region" description="Helical" evidence="8">
    <location>
        <begin position="474"/>
        <end position="501"/>
    </location>
</feature>
<feature type="transmembrane region" description="Helical" evidence="8">
    <location>
        <begin position="102"/>
        <end position="127"/>
    </location>
</feature>
<evidence type="ECO:0000259" key="9">
    <source>
        <dbReference type="PROSITE" id="PS50928"/>
    </source>
</evidence>
<evidence type="ECO:0000256" key="8">
    <source>
        <dbReference type="RuleBase" id="RU363032"/>
    </source>
</evidence>
<comment type="subcellular location">
    <subcellularLocation>
        <location evidence="1">Cell inner membrane</location>
        <topology evidence="1">Multi-pass membrane protein</topology>
    </subcellularLocation>
    <subcellularLocation>
        <location evidence="8">Cell membrane</location>
        <topology evidence="8">Multi-pass membrane protein</topology>
    </subcellularLocation>
</comment>
<evidence type="ECO:0000256" key="3">
    <source>
        <dbReference type="ARBA" id="ARBA00022475"/>
    </source>
</evidence>
<dbReference type="InterPro" id="IPR035906">
    <property type="entry name" value="MetI-like_sf"/>
</dbReference>
<keyword evidence="7 8" id="KW-0472">Membrane</keyword>
<keyword evidence="3" id="KW-1003">Cell membrane</keyword>
<feature type="domain" description="ABC transmembrane type-1" evidence="9">
    <location>
        <begin position="352"/>
        <end position="542"/>
    </location>
</feature>
<feature type="transmembrane region" description="Helical" evidence="8">
    <location>
        <begin position="302"/>
        <end position="323"/>
    </location>
</feature>
<comment type="caution">
    <text evidence="10">The sequence shown here is derived from an EMBL/GenBank/DDBJ whole genome shotgun (WGS) entry which is preliminary data.</text>
</comment>
<feature type="domain" description="ABC transmembrane type-1" evidence="9">
    <location>
        <begin position="67"/>
        <end position="273"/>
    </location>
</feature>
<dbReference type="RefSeq" id="WP_196273752.1">
    <property type="nucleotide sequence ID" value="NZ_JADQDO010000025.1"/>
</dbReference>
<dbReference type="Proteomes" id="UP000599312">
    <property type="component" value="Unassembled WGS sequence"/>
</dbReference>
<gene>
    <name evidence="10" type="ORF">I2H38_20645</name>
</gene>
<comment type="similarity">
    <text evidence="8">Belongs to the binding-protein-dependent transport system permease family.</text>
</comment>
<evidence type="ECO:0000313" key="11">
    <source>
        <dbReference type="Proteomes" id="UP000599312"/>
    </source>
</evidence>
<dbReference type="InterPro" id="IPR000515">
    <property type="entry name" value="MetI-like"/>
</dbReference>
<dbReference type="PANTHER" id="PTHR43357">
    <property type="entry name" value="INNER MEMBRANE ABC TRANSPORTER PERMEASE PROTEIN YDCV"/>
    <property type="match status" value="1"/>
</dbReference>
<keyword evidence="11" id="KW-1185">Reference proteome</keyword>
<dbReference type="EMBL" id="JADQDO010000025">
    <property type="protein sequence ID" value="MBF9235763.1"/>
    <property type="molecule type" value="Genomic_DNA"/>
</dbReference>
<feature type="transmembrane region" description="Helical" evidence="8">
    <location>
        <begin position="9"/>
        <end position="30"/>
    </location>
</feature>
<name>A0A931FSM2_9HYPH</name>
<feature type="transmembrane region" description="Helical" evidence="8">
    <location>
        <begin position="390"/>
        <end position="408"/>
    </location>
</feature>
<keyword evidence="4" id="KW-0997">Cell inner membrane</keyword>
<dbReference type="Pfam" id="PF00528">
    <property type="entry name" value="BPD_transp_1"/>
    <property type="match status" value="2"/>
</dbReference>
<keyword evidence="2 8" id="KW-0813">Transport</keyword>
<evidence type="ECO:0000256" key="4">
    <source>
        <dbReference type="ARBA" id="ARBA00022519"/>
    </source>
</evidence>
<feature type="transmembrane region" description="Helical" evidence="8">
    <location>
        <begin position="254"/>
        <end position="273"/>
    </location>
</feature>
<dbReference type="AlphaFoldDB" id="A0A931FSM2"/>
<dbReference type="PROSITE" id="PS50928">
    <property type="entry name" value="ABC_TM1"/>
    <property type="match status" value="2"/>
</dbReference>
<organism evidence="10 11">
    <name type="scientific">Microvirga alba</name>
    <dbReference type="NCBI Taxonomy" id="2791025"/>
    <lineage>
        <taxon>Bacteria</taxon>
        <taxon>Pseudomonadati</taxon>
        <taxon>Pseudomonadota</taxon>
        <taxon>Alphaproteobacteria</taxon>
        <taxon>Hyphomicrobiales</taxon>
        <taxon>Methylobacteriaceae</taxon>
        <taxon>Microvirga</taxon>
    </lineage>
</organism>
<protein>
    <submittedName>
        <fullName evidence="10">Iron ABC transporter permease</fullName>
    </submittedName>
</protein>
<evidence type="ECO:0000313" key="10">
    <source>
        <dbReference type="EMBL" id="MBF9235763.1"/>
    </source>
</evidence>
<dbReference type="CDD" id="cd06261">
    <property type="entry name" value="TM_PBP2"/>
    <property type="match status" value="2"/>
</dbReference>
<accession>A0A931FSM2</accession>
<evidence type="ECO:0000256" key="5">
    <source>
        <dbReference type="ARBA" id="ARBA00022692"/>
    </source>
</evidence>
<feature type="transmembrane region" description="Helical" evidence="8">
    <location>
        <begin position="66"/>
        <end position="90"/>
    </location>
</feature>